<organism evidence="2 3">
    <name type="scientific">Pseudoduganella lurida</name>
    <dbReference type="NCBI Taxonomy" id="1036180"/>
    <lineage>
        <taxon>Bacteria</taxon>
        <taxon>Pseudomonadati</taxon>
        <taxon>Pseudomonadota</taxon>
        <taxon>Betaproteobacteria</taxon>
        <taxon>Burkholderiales</taxon>
        <taxon>Oxalobacteraceae</taxon>
        <taxon>Telluria group</taxon>
        <taxon>Pseudoduganella</taxon>
    </lineage>
</organism>
<comment type="caution">
    <text evidence="2">The sequence shown here is derived from an EMBL/GenBank/DDBJ whole genome shotgun (WGS) entry which is preliminary data.</text>
</comment>
<name>A0A562RJZ5_9BURK</name>
<feature type="region of interest" description="Disordered" evidence="1">
    <location>
        <begin position="1"/>
        <end position="23"/>
    </location>
</feature>
<evidence type="ECO:0000256" key="1">
    <source>
        <dbReference type="SAM" id="MobiDB-lite"/>
    </source>
</evidence>
<protein>
    <recommendedName>
        <fullName evidence="4">Phosphoglycerate mutase</fullName>
    </recommendedName>
</protein>
<evidence type="ECO:0000313" key="3">
    <source>
        <dbReference type="Proteomes" id="UP000318431"/>
    </source>
</evidence>
<dbReference type="PIRSF" id="PIRSF015283">
    <property type="entry name" value="Regulatory_RpfE"/>
    <property type="match status" value="1"/>
</dbReference>
<evidence type="ECO:0008006" key="4">
    <source>
        <dbReference type="Google" id="ProtNLM"/>
    </source>
</evidence>
<dbReference type="Proteomes" id="UP000318431">
    <property type="component" value="Unassembled WGS sequence"/>
</dbReference>
<keyword evidence="3" id="KW-1185">Reference proteome</keyword>
<proteinExistence type="predicted"/>
<dbReference type="AlphaFoldDB" id="A0A562RJZ5"/>
<feature type="compositionally biased region" description="Basic and acidic residues" evidence="1">
    <location>
        <begin position="1"/>
        <end position="13"/>
    </location>
</feature>
<gene>
    <name evidence="2" type="ORF">IP91_00450</name>
</gene>
<dbReference type="EMBL" id="VLLB01000001">
    <property type="protein sequence ID" value="TWI69382.1"/>
    <property type="molecule type" value="Genomic_DNA"/>
</dbReference>
<sequence length="368" mass="39690">MRDGLAAPEERRPAAASSARPDPLQCRMASTTLVLPFGLPPAEMAPDLVRALQTPSLATLLSRNSTHSTHAFDLDARLLPHEAWLAHALGLAGDPSTQPAAPFAPAVMRGYGLQPAEGFWFILHPVHVQIGTHLTMPDLRNLPIGEEESRTLFEAALPLFDGPGKALVYGDARTWFLRADDWAALSTASPDAASGDNLHDWMPAGAVARDFRRLQNEVQMLWHAHPVNAGRALPVNSFWMWAGAAATLPPSSPALATTDAPGWLAALAAPELRDATAVQWLATAGAHRLAVPAGLIGAALAEDWGRWLQLMAALEAEWFAPLLGALKSGQLRDVDLVLTNRRGWTTTTTTRLALNKFWRTDTLKNLLA</sequence>
<accession>A0A562RJZ5</accession>
<dbReference type="InterPro" id="IPR016631">
    <property type="entry name" value="Regulatory_RpfE"/>
</dbReference>
<reference evidence="2 3" key="1">
    <citation type="journal article" date="2015" name="Stand. Genomic Sci.">
        <title>Genomic Encyclopedia of Bacterial and Archaeal Type Strains, Phase III: the genomes of soil and plant-associated and newly described type strains.</title>
        <authorList>
            <person name="Whitman W.B."/>
            <person name="Woyke T."/>
            <person name="Klenk H.P."/>
            <person name="Zhou Y."/>
            <person name="Lilburn T.G."/>
            <person name="Beck B.J."/>
            <person name="De Vos P."/>
            <person name="Vandamme P."/>
            <person name="Eisen J.A."/>
            <person name="Garrity G."/>
            <person name="Hugenholtz P."/>
            <person name="Kyrpides N.C."/>
        </authorList>
    </citation>
    <scope>NUCLEOTIDE SEQUENCE [LARGE SCALE GENOMIC DNA]</scope>
    <source>
        <strain evidence="2 3">CGMCC 1.10822</strain>
    </source>
</reference>
<evidence type="ECO:0000313" key="2">
    <source>
        <dbReference type="EMBL" id="TWI69382.1"/>
    </source>
</evidence>